<evidence type="ECO:0000256" key="1">
    <source>
        <dbReference type="SAM" id="MobiDB-lite"/>
    </source>
</evidence>
<feature type="compositionally biased region" description="Basic and acidic residues" evidence="1">
    <location>
        <begin position="148"/>
        <end position="160"/>
    </location>
</feature>
<protein>
    <submittedName>
        <fullName evidence="2">Cadherin EGF LAG seven-pass G-type receptor 3</fullName>
    </submittedName>
</protein>
<feature type="region of interest" description="Disordered" evidence="1">
    <location>
        <begin position="129"/>
        <end position="171"/>
    </location>
</feature>
<organism evidence="2 3">
    <name type="scientific">Frankliniella fusca</name>
    <dbReference type="NCBI Taxonomy" id="407009"/>
    <lineage>
        <taxon>Eukaryota</taxon>
        <taxon>Metazoa</taxon>
        <taxon>Ecdysozoa</taxon>
        <taxon>Arthropoda</taxon>
        <taxon>Hexapoda</taxon>
        <taxon>Insecta</taxon>
        <taxon>Pterygota</taxon>
        <taxon>Neoptera</taxon>
        <taxon>Paraneoptera</taxon>
        <taxon>Thysanoptera</taxon>
        <taxon>Terebrantia</taxon>
        <taxon>Thripoidea</taxon>
        <taxon>Thripidae</taxon>
        <taxon>Frankliniella</taxon>
    </lineage>
</organism>
<keyword evidence="2" id="KW-0675">Receptor</keyword>
<keyword evidence="3" id="KW-1185">Reference proteome</keyword>
<dbReference type="AlphaFoldDB" id="A0AAE1LSZ0"/>
<dbReference type="Proteomes" id="UP001219518">
    <property type="component" value="Unassembled WGS sequence"/>
</dbReference>
<gene>
    <name evidence="2" type="ORF">KUF71_023961</name>
</gene>
<evidence type="ECO:0000313" key="3">
    <source>
        <dbReference type="Proteomes" id="UP001219518"/>
    </source>
</evidence>
<reference evidence="2" key="2">
    <citation type="journal article" date="2023" name="BMC Genomics">
        <title>Pest status, molecular evolution, and epigenetic factors derived from the genome assembly of Frankliniella fusca, a thysanopteran phytovirus vector.</title>
        <authorList>
            <person name="Catto M.A."/>
            <person name="Labadie P.E."/>
            <person name="Jacobson A.L."/>
            <person name="Kennedy G.G."/>
            <person name="Srinivasan R."/>
            <person name="Hunt B.G."/>
        </authorList>
    </citation>
    <scope>NUCLEOTIDE SEQUENCE</scope>
    <source>
        <strain evidence="2">PL_HMW_Pooled</strain>
    </source>
</reference>
<evidence type="ECO:0000313" key="2">
    <source>
        <dbReference type="EMBL" id="KAK3930605.1"/>
    </source>
</evidence>
<name>A0AAE1LSZ0_9NEOP</name>
<proteinExistence type="predicted"/>
<reference evidence="2" key="1">
    <citation type="submission" date="2021-07" db="EMBL/GenBank/DDBJ databases">
        <authorList>
            <person name="Catto M.A."/>
            <person name="Jacobson A."/>
            <person name="Kennedy G."/>
            <person name="Labadie P."/>
            <person name="Hunt B.G."/>
            <person name="Srinivasan R."/>
        </authorList>
    </citation>
    <scope>NUCLEOTIDE SEQUENCE</scope>
    <source>
        <strain evidence="2">PL_HMW_Pooled</strain>
        <tissue evidence="2">Head</tissue>
    </source>
</reference>
<sequence length="171" mass="18468">MCYPSVVAEGREARVLRGDGAAALVLGQLPGLVPVALLDQLDLARGQGAHLVAPLLVHDAQLVGHLALVHLALGLDQRVDDDEALEAERAVAVVRVQDLVRQGRGHLAAVRLTGDVQVTAPLPREHDEELAEGLDQRAQTTRGAVPRRVSDRKNQKKRFESCLLSTVRNPE</sequence>
<accession>A0AAE1LSZ0</accession>
<comment type="caution">
    <text evidence="2">The sequence shown here is derived from an EMBL/GenBank/DDBJ whole genome shotgun (WGS) entry which is preliminary data.</text>
</comment>
<dbReference type="EMBL" id="JAHWGI010001412">
    <property type="protein sequence ID" value="KAK3930605.1"/>
    <property type="molecule type" value="Genomic_DNA"/>
</dbReference>